<dbReference type="RefSeq" id="WP_169530794.1">
    <property type="nucleotide sequence ID" value="NZ_JABBGH010000001.1"/>
</dbReference>
<accession>A0A7Y0ADV7</accession>
<keyword evidence="3" id="KW-1185">Reference proteome</keyword>
<comment type="caution">
    <text evidence="2">The sequence shown here is derived from an EMBL/GenBank/DDBJ whole genome shotgun (WGS) entry which is preliminary data.</text>
</comment>
<dbReference type="Proteomes" id="UP000559626">
    <property type="component" value="Unassembled WGS sequence"/>
</dbReference>
<feature type="compositionally biased region" description="Basic and acidic residues" evidence="1">
    <location>
        <begin position="1"/>
        <end position="29"/>
    </location>
</feature>
<reference evidence="2 3" key="1">
    <citation type="submission" date="2020-04" db="EMBL/GenBank/DDBJ databases">
        <title>Hymenobacter polaris sp. nov., isolated from Arctic soil.</title>
        <authorList>
            <person name="Dahal R.H."/>
        </authorList>
    </citation>
    <scope>NUCLEOTIDE SEQUENCE [LARGE SCALE GENOMIC DNA]</scope>
    <source>
        <strain evidence="2 3">RP-2-7</strain>
    </source>
</reference>
<evidence type="ECO:0000313" key="2">
    <source>
        <dbReference type="EMBL" id="NML65496.1"/>
    </source>
</evidence>
<evidence type="ECO:0000313" key="3">
    <source>
        <dbReference type="Proteomes" id="UP000559626"/>
    </source>
</evidence>
<feature type="compositionally biased region" description="Basic and acidic residues" evidence="1">
    <location>
        <begin position="64"/>
        <end position="80"/>
    </location>
</feature>
<feature type="region of interest" description="Disordered" evidence="1">
    <location>
        <begin position="1"/>
        <end position="158"/>
    </location>
</feature>
<proteinExistence type="predicted"/>
<dbReference type="EMBL" id="JABBGH010000001">
    <property type="protein sequence ID" value="NML65496.1"/>
    <property type="molecule type" value="Genomic_DNA"/>
</dbReference>
<gene>
    <name evidence="2" type="ORF">HHL22_09800</name>
</gene>
<protein>
    <submittedName>
        <fullName evidence="2">Uncharacterized protein</fullName>
    </submittedName>
</protein>
<sequence length="158" mass="17094">MSTAENDPRPADQREAADRAHLTPDKQADQAEAGTPHYGDFGKPGTQAPPTPRDGSNDNPDEFSELRDANKSVPKPDKDVPGAYATDSPNANPTSQPGHVVQNRDPQAVRHAQGDTAGEAQKEEDNTRQAWAQDDERYAGGHAKASWTEQNDSEHDNS</sequence>
<evidence type="ECO:0000256" key="1">
    <source>
        <dbReference type="SAM" id="MobiDB-lite"/>
    </source>
</evidence>
<feature type="compositionally biased region" description="Polar residues" evidence="1">
    <location>
        <begin position="87"/>
        <end position="97"/>
    </location>
</feature>
<organism evidence="2 3">
    <name type="scientific">Hymenobacter polaris</name>
    <dbReference type="NCBI Taxonomy" id="2682546"/>
    <lineage>
        <taxon>Bacteria</taxon>
        <taxon>Pseudomonadati</taxon>
        <taxon>Bacteroidota</taxon>
        <taxon>Cytophagia</taxon>
        <taxon>Cytophagales</taxon>
        <taxon>Hymenobacteraceae</taxon>
        <taxon>Hymenobacter</taxon>
    </lineage>
</organism>
<dbReference type="AlphaFoldDB" id="A0A7Y0ADV7"/>
<name>A0A7Y0ADV7_9BACT</name>